<comment type="subcellular location">
    <subcellularLocation>
        <location evidence="1">Cell membrane</location>
        <topology evidence="1">Multi-pass membrane protein</topology>
    </subcellularLocation>
</comment>
<dbReference type="InterPro" id="IPR001123">
    <property type="entry name" value="LeuE-type"/>
</dbReference>
<evidence type="ECO:0000313" key="8">
    <source>
        <dbReference type="Proteomes" id="UP001352263"/>
    </source>
</evidence>
<comment type="caution">
    <text evidence="7">The sequence shown here is derived from an EMBL/GenBank/DDBJ whole genome shotgun (WGS) entry which is preliminary data.</text>
</comment>
<evidence type="ECO:0000256" key="1">
    <source>
        <dbReference type="ARBA" id="ARBA00004651"/>
    </source>
</evidence>
<feature type="transmembrane region" description="Helical" evidence="6">
    <location>
        <begin position="176"/>
        <end position="194"/>
    </location>
</feature>
<dbReference type="PANTHER" id="PTHR30086">
    <property type="entry name" value="ARGININE EXPORTER PROTEIN ARGO"/>
    <property type="match status" value="1"/>
</dbReference>
<keyword evidence="8" id="KW-1185">Reference proteome</keyword>
<evidence type="ECO:0000256" key="6">
    <source>
        <dbReference type="SAM" id="Phobius"/>
    </source>
</evidence>
<keyword evidence="3 6" id="KW-0812">Transmembrane</keyword>
<dbReference type="PANTHER" id="PTHR30086:SF20">
    <property type="entry name" value="ARGININE EXPORTER PROTEIN ARGO-RELATED"/>
    <property type="match status" value="1"/>
</dbReference>
<name>A0ABU6J9N5_9BURK</name>
<keyword evidence="5 6" id="KW-0472">Membrane</keyword>
<keyword evidence="2" id="KW-1003">Cell membrane</keyword>
<dbReference type="Proteomes" id="UP001352263">
    <property type="component" value="Unassembled WGS sequence"/>
</dbReference>
<evidence type="ECO:0000256" key="2">
    <source>
        <dbReference type="ARBA" id="ARBA00022475"/>
    </source>
</evidence>
<organism evidence="7 8">
    <name type="scientific">Noviherbaspirillum album</name>
    <dbReference type="NCBI Taxonomy" id="3080276"/>
    <lineage>
        <taxon>Bacteria</taxon>
        <taxon>Pseudomonadati</taxon>
        <taxon>Pseudomonadota</taxon>
        <taxon>Betaproteobacteria</taxon>
        <taxon>Burkholderiales</taxon>
        <taxon>Oxalobacteraceae</taxon>
        <taxon>Noviherbaspirillum</taxon>
    </lineage>
</organism>
<evidence type="ECO:0000256" key="3">
    <source>
        <dbReference type="ARBA" id="ARBA00022692"/>
    </source>
</evidence>
<feature type="transmembrane region" description="Helical" evidence="6">
    <location>
        <begin position="139"/>
        <end position="164"/>
    </location>
</feature>
<evidence type="ECO:0000256" key="4">
    <source>
        <dbReference type="ARBA" id="ARBA00022989"/>
    </source>
</evidence>
<reference evidence="7 8" key="1">
    <citation type="submission" date="2023-10" db="EMBL/GenBank/DDBJ databases">
        <title>Noviherbaspirillum sp. CPCC 100848 genome assembly.</title>
        <authorList>
            <person name="Li X.Y."/>
            <person name="Fang X.M."/>
        </authorList>
    </citation>
    <scope>NUCLEOTIDE SEQUENCE [LARGE SCALE GENOMIC DNA]</scope>
    <source>
        <strain evidence="7 8">CPCC 100848</strain>
    </source>
</reference>
<evidence type="ECO:0000313" key="7">
    <source>
        <dbReference type="EMBL" id="MEC4720040.1"/>
    </source>
</evidence>
<accession>A0ABU6J9N5</accession>
<dbReference type="RefSeq" id="WP_326506755.1">
    <property type="nucleotide sequence ID" value="NZ_JAWIIV010000009.1"/>
</dbReference>
<dbReference type="Pfam" id="PF01810">
    <property type="entry name" value="LysE"/>
    <property type="match status" value="1"/>
</dbReference>
<evidence type="ECO:0000256" key="5">
    <source>
        <dbReference type="ARBA" id="ARBA00023136"/>
    </source>
</evidence>
<dbReference type="EMBL" id="JAWIIV010000009">
    <property type="protein sequence ID" value="MEC4720040.1"/>
    <property type="molecule type" value="Genomic_DNA"/>
</dbReference>
<gene>
    <name evidence="7" type="ORF">RY831_12830</name>
</gene>
<protein>
    <submittedName>
        <fullName evidence="7">LysE family translocator</fullName>
    </submittedName>
</protein>
<feature type="transmembrane region" description="Helical" evidence="6">
    <location>
        <begin position="41"/>
        <end position="60"/>
    </location>
</feature>
<keyword evidence="4 6" id="KW-1133">Transmembrane helix</keyword>
<proteinExistence type="predicted"/>
<sequence>MSMILSMAAFALAASISPGPVNIVALGSGARYGFAASMRHVTGATFGFSMLLLLTGLGLHELLVQLPWLTDALRWAGAAFLLTMAWRLATDSGELDAGPASKKPTLSHGAVMQWLNPKAWLAAVAGMGTYAAEGGLGAVWLFTGVYFVVCYLSIASWAWAGSVLQHYLQAPNRIRWFNRTMAAMIAASVIYLLAV</sequence>